<dbReference type="InterPro" id="IPR016300">
    <property type="entry name" value="ATPase_ArsA/GET3"/>
</dbReference>
<protein>
    <recommendedName>
        <fullName evidence="8">arsenite-transporting ATPase</fullName>
        <ecNumber evidence="8">7.3.2.7</ecNumber>
    </recommendedName>
</protein>
<evidence type="ECO:0000259" key="10">
    <source>
        <dbReference type="Pfam" id="PF17886"/>
    </source>
</evidence>
<evidence type="ECO:0000256" key="2">
    <source>
        <dbReference type="ARBA" id="ARBA00022741"/>
    </source>
</evidence>
<evidence type="ECO:0000256" key="4">
    <source>
        <dbReference type="ARBA" id="ARBA00022849"/>
    </source>
</evidence>
<keyword evidence="3" id="KW-0067">ATP-binding</keyword>
<evidence type="ECO:0000256" key="3">
    <source>
        <dbReference type="ARBA" id="ARBA00022840"/>
    </source>
</evidence>
<evidence type="ECO:0000256" key="7">
    <source>
        <dbReference type="ARBA" id="ARBA00059736"/>
    </source>
</evidence>
<dbReference type="RefSeq" id="WP_066065870.1">
    <property type="nucleotide sequence ID" value="NZ_CP013015.1"/>
</dbReference>
<feature type="domain" description="ArsA HSP20-like" evidence="10">
    <location>
        <begin position="329"/>
        <end position="391"/>
    </location>
</feature>
<keyword evidence="12" id="KW-1185">Reference proteome</keyword>
<dbReference type="InterPro" id="IPR025723">
    <property type="entry name" value="ArsA/GET3_ATPase-like"/>
</dbReference>
<dbReference type="EMBL" id="CP013015">
    <property type="protein sequence ID" value="AMM42164.1"/>
    <property type="molecule type" value="Genomic_DNA"/>
</dbReference>
<dbReference type="InterPro" id="IPR027417">
    <property type="entry name" value="P-loop_NTPase"/>
</dbReference>
<dbReference type="Proteomes" id="UP000070560">
    <property type="component" value="Chromosome"/>
</dbReference>
<evidence type="ECO:0000256" key="8">
    <source>
        <dbReference type="ARBA" id="ARBA00066752"/>
    </source>
</evidence>
<dbReference type="Pfam" id="PF02374">
    <property type="entry name" value="ArsA_ATPase"/>
    <property type="match status" value="1"/>
</dbReference>
<dbReference type="SUPFAM" id="SSF52540">
    <property type="entry name" value="P-loop containing nucleoside triphosphate hydrolases"/>
    <property type="match status" value="1"/>
</dbReference>
<dbReference type="CDD" id="cd02035">
    <property type="entry name" value="ArsA"/>
    <property type="match status" value="1"/>
</dbReference>
<keyword evidence="5" id="KW-1278">Translocase</keyword>
<dbReference type="Gene3D" id="2.60.40.790">
    <property type="match status" value="1"/>
</dbReference>
<dbReference type="GO" id="GO:0016887">
    <property type="term" value="F:ATP hydrolysis activity"/>
    <property type="evidence" value="ECO:0007669"/>
    <property type="project" value="InterPro"/>
</dbReference>
<feature type="domain" description="ArsA/GET3 Anion-transporting ATPase-like" evidence="9">
    <location>
        <begin position="1"/>
        <end position="308"/>
    </location>
</feature>
<proteinExistence type="inferred from homology"/>
<accession>A0A7U4THT5</accession>
<comment type="catalytic activity">
    <reaction evidence="6">
        <text>arsenite(in) + ATP + H2O = arsenite(out) + ADP + phosphate + H(+)</text>
        <dbReference type="Rhea" id="RHEA:11348"/>
        <dbReference type="ChEBI" id="CHEBI:15377"/>
        <dbReference type="ChEBI" id="CHEBI:15378"/>
        <dbReference type="ChEBI" id="CHEBI:29242"/>
        <dbReference type="ChEBI" id="CHEBI:30616"/>
        <dbReference type="ChEBI" id="CHEBI:43474"/>
        <dbReference type="ChEBI" id="CHEBI:456216"/>
        <dbReference type="EC" id="7.3.2.7"/>
    </reaction>
</comment>
<dbReference type="Pfam" id="PF17886">
    <property type="entry name" value="ArsA_HSP20"/>
    <property type="match status" value="1"/>
</dbReference>
<dbReference type="GO" id="GO:0005524">
    <property type="term" value="F:ATP binding"/>
    <property type="evidence" value="ECO:0007669"/>
    <property type="project" value="UniProtKB-KW"/>
</dbReference>
<evidence type="ECO:0000313" key="11">
    <source>
        <dbReference type="EMBL" id="AMM42164.1"/>
    </source>
</evidence>
<evidence type="ECO:0000259" key="9">
    <source>
        <dbReference type="Pfam" id="PF02374"/>
    </source>
</evidence>
<dbReference type="AlphaFoldDB" id="A0A7U4THT5"/>
<dbReference type="EC" id="7.3.2.7" evidence="8"/>
<name>A0A7U4THT5_DESA2</name>
<dbReference type="GO" id="GO:0015446">
    <property type="term" value="F:ATPase-coupled arsenite transmembrane transporter activity"/>
    <property type="evidence" value="ECO:0007669"/>
    <property type="project" value="UniProtKB-EC"/>
</dbReference>
<dbReference type="SUPFAM" id="SSF49764">
    <property type="entry name" value="HSP20-like chaperones"/>
    <property type="match status" value="1"/>
</dbReference>
<comment type="function">
    <text evidence="7">Anion-transporting ATPase. Catalyzes the extrusion of arsenite.</text>
</comment>
<gene>
    <name evidence="11" type="ORF">HS1_002382</name>
</gene>
<dbReference type="PANTHER" id="PTHR10803:SF3">
    <property type="entry name" value="ATPASE GET3"/>
    <property type="match status" value="1"/>
</dbReference>
<evidence type="ECO:0000313" key="12">
    <source>
        <dbReference type="Proteomes" id="UP000070560"/>
    </source>
</evidence>
<dbReference type="CDD" id="cd00298">
    <property type="entry name" value="ACD_sHsps_p23-like"/>
    <property type="match status" value="1"/>
</dbReference>
<dbReference type="FunFam" id="3.40.50.300:FF:001801">
    <property type="entry name" value="Putative arsenical pump-driving ATPase"/>
    <property type="match status" value="1"/>
</dbReference>
<dbReference type="InterPro" id="IPR040612">
    <property type="entry name" value="ArsA_HSP20-like"/>
</dbReference>
<dbReference type="OrthoDB" id="9780677at2"/>
<reference evidence="11 12" key="1">
    <citation type="submission" date="2015-10" db="EMBL/GenBank/DDBJ databases">
        <title>Candidatus Desulfofervidus auxilii, a hydrogenotrophic sulfate-reducing bacterium involved in the thermophilic anaerobic oxidation of methane.</title>
        <authorList>
            <person name="Krukenberg V."/>
            <person name="Richter M."/>
            <person name="Wegener G."/>
        </authorList>
    </citation>
    <scope>NUCLEOTIDE SEQUENCE [LARGE SCALE GENOMIC DNA]</scope>
    <source>
        <strain evidence="11 12">HS1</strain>
    </source>
</reference>
<comment type="similarity">
    <text evidence="1">Belongs to the arsA ATPase family.</text>
</comment>
<dbReference type="NCBIfam" id="TIGR00345">
    <property type="entry name" value="GET3_arsA_TRC40"/>
    <property type="match status" value="1"/>
</dbReference>
<dbReference type="InterPro" id="IPR008978">
    <property type="entry name" value="HSP20-like_chaperone"/>
</dbReference>
<evidence type="ECO:0000256" key="1">
    <source>
        <dbReference type="ARBA" id="ARBA00011040"/>
    </source>
</evidence>
<keyword evidence="4" id="KW-0059">Arsenical resistance</keyword>
<sequence length="397" mass="46101">MRVILFSGKGGVGKTTLAAATGIKIAKRGKRTLVMSLDPAHSLSDAFDLKHGLMERNKGKPLKITKNLYIQELDVHEELKKHWGEIHKYLSLLLNVSGFEEVLAEELAILPGMEEVSALLYLNHYYRQKTYDVIILDCAPTGESIRFASIPTALEWYMKKIFKLERRVVRYMRPFTKRLSDIPLPEEPYFDAIEKLFQRLEGVDRLLTNPEVTTVRLVTNPERMVIKETQRAYLYFNLYQICTDAVIINRIIPEDIEESFISSLQKWQREYIRLAENYFSPIPIFHVFLSCDEMVGYEKLSHLAETVYAEKNPALIFYQQKPYEFLKENNQYMLRLYLPFITKGEIELTKSNGELIVRIGSFKRHILLPRSFALAHPERAKIKDKVLTINFKGGENG</sequence>
<evidence type="ECO:0000256" key="6">
    <source>
        <dbReference type="ARBA" id="ARBA00052296"/>
    </source>
</evidence>
<evidence type="ECO:0000256" key="5">
    <source>
        <dbReference type="ARBA" id="ARBA00022967"/>
    </source>
</evidence>
<dbReference type="Gene3D" id="3.40.50.300">
    <property type="entry name" value="P-loop containing nucleotide triphosphate hydrolases"/>
    <property type="match status" value="1"/>
</dbReference>
<organism evidence="11 12">
    <name type="scientific">Desulfofervidus auxilii</name>
    <dbReference type="NCBI Taxonomy" id="1621989"/>
    <lineage>
        <taxon>Bacteria</taxon>
        <taxon>Pseudomonadati</taxon>
        <taxon>Thermodesulfobacteriota</taxon>
        <taxon>Candidatus Desulfofervidia</taxon>
        <taxon>Candidatus Desulfofervidales</taxon>
        <taxon>Candidatus Desulfofervidaceae</taxon>
        <taxon>Candidatus Desulfofervidus</taxon>
    </lineage>
</organism>
<dbReference type="PANTHER" id="PTHR10803">
    <property type="entry name" value="ARSENICAL PUMP-DRIVING ATPASE ARSENITE-TRANSLOCATING ATPASE"/>
    <property type="match status" value="1"/>
</dbReference>
<keyword evidence="2" id="KW-0547">Nucleotide-binding</keyword>
<dbReference type="KEGG" id="daw:HS1_002382"/>